<dbReference type="InterPro" id="IPR004119">
    <property type="entry name" value="EcKL"/>
</dbReference>
<dbReference type="STRING" id="35570.A0A1I8PLB3"/>
<dbReference type="EnsemblMetazoa" id="SCAU009098-RA">
    <property type="protein sequence ID" value="SCAU009098-PA"/>
    <property type="gene ID" value="SCAU009098"/>
</dbReference>
<sequence length="421" mass="48960">MIIKNDKNIVVPDYLNEAFFVCALEEGLRDIKIVIREVEFAWGSKPGENYCSSIYRCTVTYDCCGEYPVQGQKLHLIVKAIPVISETEFLEDVGVFIKEKLVYSDVLPRLEVLSKNDKFGAKFFYTTKSPLPIIVFNDLKTEGYQLASRQKGLDWHHSSLVLKQLAKFHATSMVLLKKDPCIAKRFTKGMLCEETILKSDTFFHMFGGYLNQLIKTSATWPGYENINTKLQKYYNNFKEITYKLAKPKEGDRFSVINHGDLWSTNFMFGYDDELEATRPTRLIFVDFQLTIHGSPAIDINFFLNTSVQLDVLKTRRQELIEVYYKVLVENLEYLRYEPIPTFEDLQYELRSRELYGFFGLFGFLPMVTMPEDLSNDASIEAFTNEEYKARKLADAFSREQLQNYMKFGLKRYADLGVLDEF</sequence>
<dbReference type="Pfam" id="PF02958">
    <property type="entry name" value="EcKL"/>
    <property type="match status" value="1"/>
</dbReference>
<dbReference type="Gene3D" id="3.90.1200.10">
    <property type="match status" value="1"/>
</dbReference>
<proteinExistence type="predicted"/>
<evidence type="ECO:0000259" key="1">
    <source>
        <dbReference type="SMART" id="SM00587"/>
    </source>
</evidence>
<organism evidence="2 3">
    <name type="scientific">Stomoxys calcitrans</name>
    <name type="common">Stable fly</name>
    <name type="synonym">Conops calcitrans</name>
    <dbReference type="NCBI Taxonomy" id="35570"/>
    <lineage>
        <taxon>Eukaryota</taxon>
        <taxon>Metazoa</taxon>
        <taxon>Ecdysozoa</taxon>
        <taxon>Arthropoda</taxon>
        <taxon>Hexapoda</taxon>
        <taxon>Insecta</taxon>
        <taxon>Pterygota</taxon>
        <taxon>Neoptera</taxon>
        <taxon>Endopterygota</taxon>
        <taxon>Diptera</taxon>
        <taxon>Brachycera</taxon>
        <taxon>Muscomorpha</taxon>
        <taxon>Muscoidea</taxon>
        <taxon>Muscidae</taxon>
        <taxon>Stomoxys</taxon>
    </lineage>
</organism>
<gene>
    <name evidence="2" type="primary">106094858</name>
</gene>
<dbReference type="InterPro" id="IPR011009">
    <property type="entry name" value="Kinase-like_dom_sf"/>
</dbReference>
<dbReference type="PANTHER" id="PTHR11012:SF56">
    <property type="entry name" value="CHK KINASE-LIKE DOMAIN-CONTAINING PROTEIN-RELATED"/>
    <property type="match status" value="1"/>
</dbReference>
<dbReference type="InterPro" id="IPR015897">
    <property type="entry name" value="CHK_kinase-like"/>
</dbReference>
<dbReference type="AlphaFoldDB" id="A0A1I8PLB3"/>
<evidence type="ECO:0000313" key="2">
    <source>
        <dbReference type="EnsemblMetazoa" id="SCAU009098-PA"/>
    </source>
</evidence>
<dbReference type="OrthoDB" id="8250698at2759"/>
<dbReference type="KEGG" id="scac:106094858"/>
<protein>
    <recommendedName>
        <fullName evidence="1">CHK kinase-like domain-containing protein</fullName>
    </recommendedName>
</protein>
<dbReference type="Proteomes" id="UP000095300">
    <property type="component" value="Unassembled WGS sequence"/>
</dbReference>
<name>A0A1I8PLB3_STOCA</name>
<accession>A0A1I8PLB3</accession>
<dbReference type="VEuPathDB" id="VectorBase:SCAU009098"/>
<dbReference type="PANTHER" id="PTHR11012">
    <property type="entry name" value="PROTEIN KINASE-LIKE DOMAIN-CONTAINING"/>
    <property type="match status" value="1"/>
</dbReference>
<reference evidence="2" key="1">
    <citation type="submission" date="2020-05" db="UniProtKB">
        <authorList>
            <consortium name="EnsemblMetazoa"/>
        </authorList>
    </citation>
    <scope>IDENTIFICATION</scope>
    <source>
        <strain evidence="2">USDA</strain>
    </source>
</reference>
<feature type="domain" description="CHK kinase-like" evidence="1">
    <location>
        <begin position="134"/>
        <end position="333"/>
    </location>
</feature>
<dbReference type="SMART" id="SM00587">
    <property type="entry name" value="CHK"/>
    <property type="match status" value="1"/>
</dbReference>
<evidence type="ECO:0000313" key="3">
    <source>
        <dbReference type="Proteomes" id="UP000095300"/>
    </source>
</evidence>
<dbReference type="SUPFAM" id="SSF56112">
    <property type="entry name" value="Protein kinase-like (PK-like)"/>
    <property type="match status" value="1"/>
</dbReference>
<keyword evidence="3" id="KW-1185">Reference proteome</keyword>